<reference evidence="1 2" key="1">
    <citation type="submission" date="2016-10" db="EMBL/GenBank/DDBJ databases">
        <authorList>
            <person name="Varghese N."/>
            <person name="Submissions S."/>
        </authorList>
    </citation>
    <scope>NUCLEOTIDE SEQUENCE [LARGE SCALE GENOMIC DNA]</scope>
    <source>
        <strain evidence="1 2">Nl1</strain>
    </source>
</reference>
<accession>A0ABY0TI80</accession>
<dbReference type="Proteomes" id="UP000183471">
    <property type="component" value="Unassembled WGS sequence"/>
</dbReference>
<evidence type="ECO:0000313" key="2">
    <source>
        <dbReference type="Proteomes" id="UP000183471"/>
    </source>
</evidence>
<comment type="caution">
    <text evidence="1">The sequence shown here is derived from an EMBL/GenBank/DDBJ whole genome shotgun (WGS) entry which is preliminary data.</text>
</comment>
<dbReference type="EMBL" id="FNKY01000001">
    <property type="protein sequence ID" value="SDQ87667.1"/>
    <property type="molecule type" value="Genomic_DNA"/>
</dbReference>
<evidence type="ECO:0000313" key="1">
    <source>
        <dbReference type="EMBL" id="SDQ87667.1"/>
    </source>
</evidence>
<gene>
    <name evidence="1" type="ORF">SAMN05216402_2648</name>
</gene>
<organism evidence="1 2">
    <name type="scientific">Nitrosospira multiformis</name>
    <dbReference type="NCBI Taxonomy" id="1231"/>
    <lineage>
        <taxon>Bacteria</taxon>
        <taxon>Pseudomonadati</taxon>
        <taxon>Pseudomonadota</taxon>
        <taxon>Betaproteobacteria</taxon>
        <taxon>Nitrosomonadales</taxon>
        <taxon>Nitrosomonadaceae</taxon>
        <taxon>Nitrosospira</taxon>
    </lineage>
</organism>
<name>A0ABY0TI80_9PROT</name>
<keyword evidence="2" id="KW-1185">Reference proteome</keyword>
<sequence length="42" mass="5130">MGTKKRKENYQQARCLTLLLIELTEDYQMRKHKKRYCLRGNA</sequence>
<proteinExistence type="predicted"/>
<evidence type="ECO:0008006" key="3">
    <source>
        <dbReference type="Google" id="ProtNLM"/>
    </source>
</evidence>
<protein>
    <recommendedName>
        <fullName evidence="3">Transposase</fullName>
    </recommendedName>
</protein>